<evidence type="ECO:0000313" key="4">
    <source>
        <dbReference type="Proteomes" id="UP000479710"/>
    </source>
</evidence>
<gene>
    <name evidence="2" type="ORF">E2562_030055</name>
    <name evidence="3" type="ORF">E2562_036047</name>
</gene>
<feature type="region of interest" description="Disordered" evidence="1">
    <location>
        <begin position="1"/>
        <end position="41"/>
    </location>
</feature>
<evidence type="ECO:0000256" key="1">
    <source>
        <dbReference type="SAM" id="MobiDB-lite"/>
    </source>
</evidence>
<name>A0A6G1CUZ3_9ORYZ</name>
<protein>
    <submittedName>
        <fullName evidence="2">Uncharacterized protein</fullName>
    </submittedName>
</protein>
<dbReference type="AlphaFoldDB" id="A0A6G1CUZ3"/>
<dbReference type="Proteomes" id="UP000479710">
    <property type="component" value="Unassembled WGS sequence"/>
</dbReference>
<feature type="compositionally biased region" description="Low complexity" evidence="1">
    <location>
        <begin position="181"/>
        <end position="195"/>
    </location>
</feature>
<feature type="compositionally biased region" description="Polar residues" evidence="1">
    <location>
        <begin position="161"/>
        <end position="178"/>
    </location>
</feature>
<feature type="region of interest" description="Disordered" evidence="1">
    <location>
        <begin position="135"/>
        <end position="195"/>
    </location>
</feature>
<accession>A0A6G1CUZ3</accession>
<sequence length="280" mass="29449">MRSPRRRNTGLIRHYGGRRHSEGANEGSAATPAPPAPPSDVDQQFREITKLKLPLHLKPAALQRVKADLPKEDMGLRRATALLDKLGPVNEAWSVPSHRVFTRIKDCLAPQAGPPCDLAALLYRLELIGSETAKIGPEAAPSPPIPATPDTNPLVMEPSDAPSTQAIHPSTPASQQAPASPETEAVAAPPRTPPTMAAPAMLATPQTEATRLIGEGSPEGTENMMPLDAVEETGAAVAIAVGRPDADAADAEDDDQGLPLQILFKQAEPALLQAPPRQAA</sequence>
<comment type="caution">
    <text evidence="2">The sequence shown here is derived from an EMBL/GenBank/DDBJ whole genome shotgun (WGS) entry which is preliminary data.</text>
</comment>
<evidence type="ECO:0000313" key="3">
    <source>
        <dbReference type="EMBL" id="KAF0909402.1"/>
    </source>
</evidence>
<dbReference type="EMBL" id="SPHZ02000007">
    <property type="protein sequence ID" value="KAF0909402.1"/>
    <property type="molecule type" value="Genomic_DNA"/>
</dbReference>
<reference evidence="2 4" key="1">
    <citation type="submission" date="2019-11" db="EMBL/GenBank/DDBJ databases">
        <title>Whole genome sequence of Oryza granulata.</title>
        <authorList>
            <person name="Li W."/>
        </authorList>
    </citation>
    <scope>NUCLEOTIDE SEQUENCE [LARGE SCALE GENOMIC DNA]</scope>
    <source>
        <strain evidence="4">cv. Menghai</strain>
        <tissue evidence="2">Leaf</tissue>
    </source>
</reference>
<proteinExistence type="predicted"/>
<organism evidence="2 4">
    <name type="scientific">Oryza meyeriana var. granulata</name>
    <dbReference type="NCBI Taxonomy" id="110450"/>
    <lineage>
        <taxon>Eukaryota</taxon>
        <taxon>Viridiplantae</taxon>
        <taxon>Streptophyta</taxon>
        <taxon>Embryophyta</taxon>
        <taxon>Tracheophyta</taxon>
        <taxon>Spermatophyta</taxon>
        <taxon>Magnoliopsida</taxon>
        <taxon>Liliopsida</taxon>
        <taxon>Poales</taxon>
        <taxon>Poaceae</taxon>
        <taxon>BOP clade</taxon>
        <taxon>Oryzoideae</taxon>
        <taxon>Oryzeae</taxon>
        <taxon>Oryzinae</taxon>
        <taxon>Oryza</taxon>
        <taxon>Oryza meyeriana</taxon>
    </lineage>
</organism>
<dbReference type="EMBL" id="SPHZ02000008">
    <property type="protein sequence ID" value="KAF0903909.1"/>
    <property type="molecule type" value="Genomic_DNA"/>
</dbReference>
<keyword evidence="4" id="KW-1185">Reference proteome</keyword>
<evidence type="ECO:0000313" key="2">
    <source>
        <dbReference type="EMBL" id="KAF0903909.1"/>
    </source>
</evidence>